<dbReference type="AlphaFoldDB" id="A0A9P6MPI6"/>
<dbReference type="SUPFAM" id="SSF144232">
    <property type="entry name" value="HIT/MYND zinc finger-like"/>
    <property type="match status" value="1"/>
</dbReference>
<feature type="domain" description="MYND-type" evidence="7">
    <location>
        <begin position="10"/>
        <end position="46"/>
    </location>
</feature>
<evidence type="ECO:0000256" key="1">
    <source>
        <dbReference type="ARBA" id="ARBA00006499"/>
    </source>
</evidence>
<evidence type="ECO:0000256" key="6">
    <source>
        <dbReference type="SAM" id="MobiDB-lite"/>
    </source>
</evidence>
<proteinExistence type="inferred from homology"/>
<dbReference type="Proteomes" id="UP000703661">
    <property type="component" value="Unassembled WGS sequence"/>
</dbReference>
<evidence type="ECO:0000313" key="8">
    <source>
        <dbReference type="EMBL" id="KAG0009469.1"/>
    </source>
</evidence>
<feature type="compositionally biased region" description="Polar residues" evidence="6">
    <location>
        <begin position="49"/>
        <end position="67"/>
    </location>
</feature>
<protein>
    <recommendedName>
        <fullName evidence="7">MYND-type domain-containing protein</fullName>
    </recommendedName>
</protein>
<dbReference type="EMBL" id="JAAAID010001579">
    <property type="protein sequence ID" value="KAG0009469.1"/>
    <property type="molecule type" value="Genomic_DNA"/>
</dbReference>
<dbReference type="GO" id="GO:0008270">
    <property type="term" value="F:zinc ion binding"/>
    <property type="evidence" value="ECO:0007669"/>
    <property type="project" value="UniProtKB-KW"/>
</dbReference>
<dbReference type="GO" id="GO:0005737">
    <property type="term" value="C:cytoplasm"/>
    <property type="evidence" value="ECO:0007669"/>
    <property type="project" value="TreeGrafter"/>
</dbReference>
<dbReference type="PANTHER" id="PTHR10655:SF67">
    <property type="entry name" value="PHOSPHOLIPASE_CARBOXYLESTERASE SUPERFAMILY (AFU_ORTHOLOGUE AFUA_5G09340)"/>
    <property type="match status" value="1"/>
</dbReference>
<dbReference type="InterPro" id="IPR003140">
    <property type="entry name" value="PLipase/COase/thioEstase"/>
</dbReference>
<dbReference type="GO" id="GO:0008474">
    <property type="term" value="F:palmitoyl-(protein) hydrolase activity"/>
    <property type="evidence" value="ECO:0007669"/>
    <property type="project" value="TreeGrafter"/>
</dbReference>
<dbReference type="GO" id="GO:0052689">
    <property type="term" value="F:carboxylic ester hydrolase activity"/>
    <property type="evidence" value="ECO:0007669"/>
    <property type="project" value="TreeGrafter"/>
</dbReference>
<dbReference type="Gene3D" id="6.10.140.2220">
    <property type="match status" value="1"/>
</dbReference>
<dbReference type="OrthoDB" id="437457at2759"/>
<evidence type="ECO:0000313" key="9">
    <source>
        <dbReference type="Proteomes" id="UP000703661"/>
    </source>
</evidence>
<evidence type="ECO:0000256" key="5">
    <source>
        <dbReference type="PROSITE-ProRule" id="PRU00134"/>
    </source>
</evidence>
<gene>
    <name evidence="8" type="ORF">BGZ80_002358</name>
</gene>
<evidence type="ECO:0000256" key="4">
    <source>
        <dbReference type="ARBA" id="ARBA00022833"/>
    </source>
</evidence>
<keyword evidence="4" id="KW-0862">Zinc</keyword>
<comment type="caution">
    <text evidence="8">The sequence shown here is derived from an EMBL/GenBank/DDBJ whole genome shotgun (WGS) entry which is preliminary data.</text>
</comment>
<dbReference type="InterPro" id="IPR029058">
    <property type="entry name" value="AB_hydrolase_fold"/>
</dbReference>
<dbReference type="Gene3D" id="3.40.50.1820">
    <property type="entry name" value="alpha/beta hydrolase"/>
    <property type="match status" value="1"/>
</dbReference>
<keyword evidence="2" id="KW-0479">Metal-binding</keyword>
<dbReference type="Pfam" id="PF02230">
    <property type="entry name" value="Abhydrolase_2"/>
    <property type="match status" value="1"/>
</dbReference>
<dbReference type="Pfam" id="PF01753">
    <property type="entry name" value="zf-MYND"/>
    <property type="match status" value="1"/>
</dbReference>
<feature type="region of interest" description="Disordered" evidence="6">
    <location>
        <begin position="49"/>
        <end position="96"/>
    </location>
</feature>
<evidence type="ECO:0000259" key="7">
    <source>
        <dbReference type="PROSITE" id="PS50865"/>
    </source>
</evidence>
<keyword evidence="3 5" id="KW-0863">Zinc-finger</keyword>
<accession>A0A9P6MPI6</accession>
<dbReference type="InterPro" id="IPR002893">
    <property type="entry name" value="Znf_MYND"/>
</dbReference>
<keyword evidence="9" id="KW-1185">Reference proteome</keyword>
<evidence type="ECO:0000256" key="3">
    <source>
        <dbReference type="ARBA" id="ARBA00022771"/>
    </source>
</evidence>
<dbReference type="PANTHER" id="PTHR10655">
    <property type="entry name" value="LYSOPHOSPHOLIPASE-RELATED"/>
    <property type="match status" value="1"/>
</dbReference>
<evidence type="ECO:0000256" key="2">
    <source>
        <dbReference type="ARBA" id="ARBA00022723"/>
    </source>
</evidence>
<dbReference type="PROSITE" id="PS01360">
    <property type="entry name" value="ZF_MYND_1"/>
    <property type="match status" value="1"/>
</dbReference>
<dbReference type="PROSITE" id="PS50865">
    <property type="entry name" value="ZF_MYND_2"/>
    <property type="match status" value="1"/>
</dbReference>
<name>A0A9P6MPI6_9FUNG</name>
<comment type="similarity">
    <text evidence="1">Belongs to the AB hydrolase superfamily. AB hydrolase 2 family.</text>
</comment>
<sequence>MATAVSKPPCVVCKTPSITRCSRCKIVHYCSPECQRKDWPTHKIACTPSSAAGKSSNATPPTSNNKPTLPDPSKVLNVHPVGSSSSIPSSNRKVPPKASSTIFKFEYKPSLDGVDENLVIFFHGLGDKMNPNFVRLASTLQLPNTATCCIQAPTPVPYLEEEGWQWFPSFNNLTGELLGPDSPERMLQVKQLVRPELIKFLSHCKSHCGYDERKISLFGFSQGGEIALDLAAFGGFNLRSVISIAGYMMEESQNNDPALKKLNTRVMIMQGDKDDVRSVKEAKDKFKYIQRIFGKASSEHLIVEGMGHGMPASEHGWRPLMEFFAQNLDSGSTGVEHMSDIFEVK</sequence>
<dbReference type="SUPFAM" id="SSF53474">
    <property type="entry name" value="alpha/beta-Hydrolases"/>
    <property type="match status" value="1"/>
</dbReference>
<dbReference type="InterPro" id="IPR050565">
    <property type="entry name" value="LYPA1-2/EST-like"/>
</dbReference>
<organism evidence="8 9">
    <name type="scientific">Entomortierella chlamydospora</name>
    <dbReference type="NCBI Taxonomy" id="101097"/>
    <lineage>
        <taxon>Eukaryota</taxon>
        <taxon>Fungi</taxon>
        <taxon>Fungi incertae sedis</taxon>
        <taxon>Mucoromycota</taxon>
        <taxon>Mortierellomycotina</taxon>
        <taxon>Mortierellomycetes</taxon>
        <taxon>Mortierellales</taxon>
        <taxon>Mortierellaceae</taxon>
        <taxon>Entomortierella</taxon>
    </lineage>
</organism>
<reference evidence="8" key="1">
    <citation type="journal article" date="2020" name="Fungal Divers.">
        <title>Resolving the Mortierellaceae phylogeny through synthesis of multi-gene phylogenetics and phylogenomics.</title>
        <authorList>
            <person name="Vandepol N."/>
            <person name="Liber J."/>
            <person name="Desiro A."/>
            <person name="Na H."/>
            <person name="Kennedy M."/>
            <person name="Barry K."/>
            <person name="Grigoriev I.V."/>
            <person name="Miller A.N."/>
            <person name="O'Donnell K."/>
            <person name="Stajich J.E."/>
            <person name="Bonito G."/>
        </authorList>
    </citation>
    <scope>NUCLEOTIDE SEQUENCE</scope>
    <source>
        <strain evidence="8">NRRL 2769</strain>
    </source>
</reference>